<reference evidence="2 3" key="1">
    <citation type="submission" date="2020-08" db="EMBL/GenBank/DDBJ databases">
        <title>Genome public.</title>
        <authorList>
            <person name="Liu C."/>
            <person name="Sun Q."/>
        </authorList>
    </citation>
    <scope>NUCLEOTIDE SEQUENCE [LARGE SCALE GENOMIC DNA]</scope>
    <source>
        <strain evidence="2 3">M29</strain>
    </source>
</reference>
<dbReference type="EMBL" id="JACOQG010000002">
    <property type="protein sequence ID" value="MBC5778371.1"/>
    <property type="molecule type" value="Genomic_DNA"/>
</dbReference>
<dbReference type="Gene3D" id="3.40.1360.10">
    <property type="match status" value="1"/>
</dbReference>
<evidence type="ECO:0000259" key="1">
    <source>
        <dbReference type="Pfam" id="PF05272"/>
    </source>
</evidence>
<dbReference type="InterPro" id="IPR007936">
    <property type="entry name" value="VapE-like_dom"/>
</dbReference>
<dbReference type="Proteomes" id="UP000649826">
    <property type="component" value="Unassembled WGS sequence"/>
</dbReference>
<evidence type="ECO:0000313" key="3">
    <source>
        <dbReference type="Proteomes" id="UP000649826"/>
    </source>
</evidence>
<organism evidence="2 3">
    <name type="scientific">Blautia difficilis</name>
    <dbReference type="NCBI Taxonomy" id="2763027"/>
    <lineage>
        <taxon>Bacteria</taxon>
        <taxon>Bacillati</taxon>
        <taxon>Bacillota</taxon>
        <taxon>Clostridia</taxon>
        <taxon>Lachnospirales</taxon>
        <taxon>Lachnospiraceae</taxon>
        <taxon>Blautia</taxon>
    </lineage>
</organism>
<accession>A0ABR7IEI0</accession>
<sequence length="670" mass="76313">MADLFSESRPAEECWRMYIESREKRKIEAVYNYVSINGEYAYTKIRLEGKKMLFGILKDGRFEYGLKGRNKKEFSAIFGSVPRIKEAIERNEPIFIPEGEKDVNTLVKKGYTAFSCGGANDWNKNVSELCTGAEVVILADNDAPGKKLAAAIEKDLKGISKSVKIIVPMPDTPKADITDYFEEGHTVEEFENSIRNVDDTEKICVDVQQDQKQDTGKKRSVIQKSKDEVAGCPALVFKFLDCNYDEDGNVKSVKQLVHNFEIVMDKDSRFAGKIRLNEFAQQPYLYGSVPWENENNCRAWSSHDDSALFSLIQADYGLKSRQDFADALKNVSMRNKFHPVRELLDSLTWDGKEHIRSLLPEYLGAEDSDYTYQVMRLWMLGAVSRVYKPGSKFDYTIILQGSQGIGKSTFLKLMALDDSWFNDSLDSLDSDKAVQSLTGSWIIELAELKSLARTAGGVESVKRFLTATQDKYRIPYERRADTFYRQCVFAGTTNKDDFLQDETGNRRFLIIHTGVTKPSKSLFTPEVMEDIKQAWAEAVHIWKNEDPQLILPEACIQQAKELQEANMADDGKRGIILDYLEGKTQVCAREIWFEALEESISPKSYQTSEINSIIAKVPGWQRMKTPRKFPKYGSQRGFQKMLLQTEPGKTTNSSDFVPVPKQEQMEIPFE</sequence>
<comment type="caution">
    <text evidence="2">The sequence shown here is derived from an EMBL/GenBank/DDBJ whole genome shotgun (WGS) entry which is preliminary data.</text>
</comment>
<dbReference type="RefSeq" id="WP_186994044.1">
    <property type="nucleotide sequence ID" value="NZ_JACOQG010000002.1"/>
</dbReference>
<proteinExistence type="predicted"/>
<evidence type="ECO:0000313" key="2">
    <source>
        <dbReference type="EMBL" id="MBC5778371.1"/>
    </source>
</evidence>
<name>A0ABR7IEI0_9FIRM</name>
<dbReference type="Pfam" id="PF05272">
    <property type="entry name" value="VapE-like_dom"/>
    <property type="match status" value="1"/>
</dbReference>
<keyword evidence="3" id="KW-1185">Reference proteome</keyword>
<dbReference type="PANTHER" id="PTHR34985">
    <property type="entry name" value="SLR0554 PROTEIN"/>
    <property type="match status" value="1"/>
</dbReference>
<protein>
    <recommendedName>
        <fullName evidence="1">Virulence-associated protein E-like domain-containing protein</fullName>
    </recommendedName>
</protein>
<feature type="domain" description="Virulence-associated protein E-like" evidence="1">
    <location>
        <begin position="344"/>
        <end position="567"/>
    </location>
</feature>
<dbReference type="InterPro" id="IPR034154">
    <property type="entry name" value="TOPRIM_DnaG/twinkle"/>
</dbReference>
<dbReference type="CDD" id="cd01029">
    <property type="entry name" value="TOPRIM_primases"/>
    <property type="match status" value="1"/>
</dbReference>
<dbReference type="PANTHER" id="PTHR34985:SF1">
    <property type="entry name" value="SLR0554 PROTEIN"/>
    <property type="match status" value="1"/>
</dbReference>
<gene>
    <name evidence="2" type="ORF">H8Z82_01580</name>
</gene>